<evidence type="ECO:0000256" key="1">
    <source>
        <dbReference type="SAM" id="SignalP"/>
    </source>
</evidence>
<evidence type="ECO:0000313" key="3">
    <source>
        <dbReference type="Proteomes" id="UP001595665"/>
    </source>
</evidence>
<dbReference type="Pfam" id="PF08238">
    <property type="entry name" value="Sel1"/>
    <property type="match status" value="3"/>
</dbReference>
<feature type="signal peptide" evidence="1">
    <location>
        <begin position="1"/>
        <end position="20"/>
    </location>
</feature>
<dbReference type="InterPro" id="IPR050767">
    <property type="entry name" value="Sel1_AlgK"/>
</dbReference>
<evidence type="ECO:0000313" key="2">
    <source>
        <dbReference type="EMBL" id="MFC3458763.1"/>
    </source>
</evidence>
<proteinExistence type="predicted"/>
<dbReference type="RefSeq" id="WP_312552407.1">
    <property type="nucleotide sequence ID" value="NZ_JBHRVV010000001.1"/>
</dbReference>
<organism evidence="2 3">
    <name type="scientific">Massilia haematophila</name>
    <dbReference type="NCBI Taxonomy" id="457923"/>
    <lineage>
        <taxon>Bacteria</taxon>
        <taxon>Pseudomonadati</taxon>
        <taxon>Pseudomonadota</taxon>
        <taxon>Betaproteobacteria</taxon>
        <taxon>Burkholderiales</taxon>
        <taxon>Oxalobacteraceae</taxon>
        <taxon>Telluria group</taxon>
        <taxon>Massilia</taxon>
    </lineage>
</organism>
<accession>A0ABV7PL17</accession>
<keyword evidence="3" id="KW-1185">Reference proteome</keyword>
<dbReference type="InterPro" id="IPR011990">
    <property type="entry name" value="TPR-like_helical_dom_sf"/>
</dbReference>
<protein>
    <submittedName>
        <fullName evidence="2">Tetratricopeptide repeat protein</fullName>
    </submittedName>
</protein>
<feature type="chain" id="PRO_5045534184" evidence="1">
    <location>
        <begin position="21"/>
        <end position="202"/>
    </location>
</feature>
<dbReference type="PANTHER" id="PTHR11102:SF160">
    <property type="entry name" value="ERAD-ASSOCIATED E3 UBIQUITIN-PROTEIN LIGASE COMPONENT HRD3"/>
    <property type="match status" value="1"/>
</dbReference>
<dbReference type="Gene3D" id="1.25.40.10">
    <property type="entry name" value="Tetratricopeptide repeat domain"/>
    <property type="match status" value="1"/>
</dbReference>
<dbReference type="InterPro" id="IPR006597">
    <property type="entry name" value="Sel1-like"/>
</dbReference>
<sequence length="202" mass="21819">MKTYTVAILLALGLLGPAHAGFPEGASAYNARNYTLAMKEIAPLARAGNPDAQHLLGLMYYMGRGVARDYKQAFAWHLKAAQQGKADAQYVVGAMYYTGNAVPQDQKHAVTWFRKAAEQGHAEAQHALGLMYRYHVAGVPADPVIAYMLYNLAAASGHQNAINQRAAIAKTMTQEQIEEAQALSRTWKVGTSLPAQSKTGGN</sequence>
<dbReference type="Proteomes" id="UP001595665">
    <property type="component" value="Unassembled WGS sequence"/>
</dbReference>
<name>A0ABV7PL17_9BURK</name>
<reference evidence="3" key="1">
    <citation type="journal article" date="2019" name="Int. J. Syst. Evol. Microbiol.">
        <title>The Global Catalogue of Microorganisms (GCM) 10K type strain sequencing project: providing services to taxonomists for standard genome sequencing and annotation.</title>
        <authorList>
            <consortium name="The Broad Institute Genomics Platform"/>
            <consortium name="The Broad Institute Genome Sequencing Center for Infectious Disease"/>
            <person name="Wu L."/>
            <person name="Ma J."/>
        </authorList>
    </citation>
    <scope>NUCLEOTIDE SEQUENCE [LARGE SCALE GENOMIC DNA]</scope>
    <source>
        <strain evidence="3">CCM 7480</strain>
    </source>
</reference>
<dbReference type="SMART" id="SM00671">
    <property type="entry name" value="SEL1"/>
    <property type="match status" value="3"/>
</dbReference>
<dbReference type="SUPFAM" id="SSF81901">
    <property type="entry name" value="HCP-like"/>
    <property type="match status" value="1"/>
</dbReference>
<comment type="caution">
    <text evidence="2">The sequence shown here is derived from an EMBL/GenBank/DDBJ whole genome shotgun (WGS) entry which is preliminary data.</text>
</comment>
<dbReference type="PANTHER" id="PTHR11102">
    <property type="entry name" value="SEL-1-LIKE PROTEIN"/>
    <property type="match status" value="1"/>
</dbReference>
<dbReference type="EMBL" id="JBHRVV010000001">
    <property type="protein sequence ID" value="MFC3458763.1"/>
    <property type="molecule type" value="Genomic_DNA"/>
</dbReference>
<keyword evidence="1" id="KW-0732">Signal</keyword>
<gene>
    <name evidence="2" type="ORF">ACFOPH_10985</name>
</gene>